<dbReference type="Gene3D" id="3.40.50.1220">
    <property type="entry name" value="TPP-binding domain"/>
    <property type="match status" value="1"/>
</dbReference>
<comment type="pathway">
    <text evidence="1 11">Amino-acid biosynthesis; L-isoleucine biosynthesis; L-isoleucine from 2-oxobutanoate: step 1/4.</text>
</comment>
<comment type="cofactor">
    <cofactor evidence="11">
        <name>Mg(2+)</name>
        <dbReference type="ChEBI" id="CHEBI:18420"/>
    </cofactor>
    <text evidence="11">Binds 1 Mg(2+) ion per subunit.</text>
</comment>
<evidence type="ECO:0000256" key="3">
    <source>
        <dbReference type="ARBA" id="ARBA00007812"/>
    </source>
</evidence>
<evidence type="ECO:0000313" key="16">
    <source>
        <dbReference type="Proteomes" id="UP001279681"/>
    </source>
</evidence>
<organism evidence="15 16">
    <name type="scientific">Candidatus Cetobacterium colombiensis</name>
    <dbReference type="NCBI Taxonomy" id="3073100"/>
    <lineage>
        <taxon>Bacteria</taxon>
        <taxon>Fusobacteriati</taxon>
        <taxon>Fusobacteriota</taxon>
        <taxon>Fusobacteriia</taxon>
        <taxon>Fusobacteriales</taxon>
        <taxon>Fusobacteriaceae</taxon>
        <taxon>Cetobacterium</taxon>
    </lineage>
</organism>
<dbReference type="PANTHER" id="PTHR18968:SF13">
    <property type="entry name" value="ACETOLACTATE SYNTHASE CATALYTIC SUBUNIT, MITOCHONDRIAL"/>
    <property type="match status" value="1"/>
</dbReference>
<dbReference type="Pfam" id="PF02775">
    <property type="entry name" value="TPP_enzyme_C"/>
    <property type="match status" value="1"/>
</dbReference>
<dbReference type="InterPro" id="IPR012000">
    <property type="entry name" value="Thiamin_PyroP_enz_cen_dom"/>
</dbReference>
<evidence type="ECO:0000259" key="12">
    <source>
        <dbReference type="Pfam" id="PF00205"/>
    </source>
</evidence>
<dbReference type="Proteomes" id="UP001279681">
    <property type="component" value="Unassembled WGS sequence"/>
</dbReference>
<dbReference type="InterPro" id="IPR012846">
    <property type="entry name" value="Acetolactate_synth_lsu"/>
</dbReference>
<dbReference type="Pfam" id="PF00205">
    <property type="entry name" value="TPP_enzyme_M"/>
    <property type="match status" value="1"/>
</dbReference>
<dbReference type="PANTHER" id="PTHR18968">
    <property type="entry name" value="THIAMINE PYROPHOSPHATE ENZYMES"/>
    <property type="match status" value="1"/>
</dbReference>
<evidence type="ECO:0000256" key="5">
    <source>
        <dbReference type="ARBA" id="ARBA00022605"/>
    </source>
</evidence>
<keyword evidence="9 11" id="KW-0786">Thiamine pyrophosphate</keyword>
<comment type="pathway">
    <text evidence="2 11">Amino-acid biosynthesis; L-valine biosynthesis; L-valine from pyruvate: step 1/4.</text>
</comment>
<keyword evidence="16" id="KW-1185">Reference proteome</keyword>
<dbReference type="PROSITE" id="PS00187">
    <property type="entry name" value="TPP_ENZYMES"/>
    <property type="match status" value="1"/>
</dbReference>
<dbReference type="SUPFAM" id="SSF52518">
    <property type="entry name" value="Thiamin diphosphate-binding fold (THDP-binding)"/>
    <property type="match status" value="2"/>
</dbReference>
<evidence type="ECO:0000256" key="11">
    <source>
        <dbReference type="RuleBase" id="RU003591"/>
    </source>
</evidence>
<evidence type="ECO:0000256" key="10">
    <source>
        <dbReference type="ARBA" id="ARBA00023304"/>
    </source>
</evidence>
<proteinExistence type="inferred from homology"/>
<name>A0ABU4WBD2_9FUSO</name>
<dbReference type="NCBIfam" id="TIGR00118">
    <property type="entry name" value="acolac_lg"/>
    <property type="match status" value="1"/>
</dbReference>
<evidence type="ECO:0000256" key="7">
    <source>
        <dbReference type="ARBA" id="ARBA00022723"/>
    </source>
</evidence>
<dbReference type="EC" id="2.2.1.6" evidence="4 11"/>
<gene>
    <name evidence="15" type="primary">ilvB</name>
    <name evidence="15" type="ORF">RFV38_10155</name>
</gene>
<evidence type="ECO:0000313" key="15">
    <source>
        <dbReference type="EMBL" id="MDX8336852.1"/>
    </source>
</evidence>
<dbReference type="InterPro" id="IPR000399">
    <property type="entry name" value="TPP-bd_CS"/>
</dbReference>
<dbReference type="InterPro" id="IPR012001">
    <property type="entry name" value="Thiamin_PyroP_enz_TPP-bd_dom"/>
</dbReference>
<feature type="domain" description="Thiamine pyrophosphate enzyme TPP-binding" evidence="13">
    <location>
        <begin position="382"/>
        <end position="529"/>
    </location>
</feature>
<reference evidence="16" key="1">
    <citation type="submission" date="2023-07" db="EMBL/GenBank/DDBJ databases">
        <authorList>
            <person name="Colorado M.A."/>
            <person name="Villamil L.M."/>
            <person name="Melo J.F."/>
            <person name="Rodriguez J.A."/>
            <person name="Ruiz R.Y."/>
        </authorList>
    </citation>
    <scope>NUCLEOTIDE SEQUENCE [LARGE SCALE GENOMIC DNA]</scope>
    <source>
        <strain evidence="16">C33</strain>
    </source>
</reference>
<dbReference type="SUPFAM" id="SSF52467">
    <property type="entry name" value="DHS-like NAD/FAD-binding domain"/>
    <property type="match status" value="1"/>
</dbReference>
<keyword evidence="10 11" id="KW-0100">Branched-chain amino acid biosynthesis</keyword>
<dbReference type="RefSeq" id="WP_320314231.1">
    <property type="nucleotide sequence ID" value="NZ_JAVIKH010000014.1"/>
</dbReference>
<evidence type="ECO:0000256" key="9">
    <source>
        <dbReference type="ARBA" id="ARBA00023052"/>
    </source>
</evidence>
<dbReference type="CDD" id="cd07035">
    <property type="entry name" value="TPP_PYR_POX_like"/>
    <property type="match status" value="1"/>
</dbReference>
<evidence type="ECO:0000256" key="8">
    <source>
        <dbReference type="ARBA" id="ARBA00022842"/>
    </source>
</evidence>
<feature type="domain" description="Thiamine pyrophosphate enzyme central" evidence="12">
    <location>
        <begin position="202"/>
        <end position="332"/>
    </location>
</feature>
<dbReference type="Gene3D" id="3.40.50.970">
    <property type="match status" value="2"/>
</dbReference>
<comment type="catalytic activity">
    <reaction evidence="11">
        <text>2 pyruvate + H(+) = (2S)-2-acetolactate + CO2</text>
        <dbReference type="Rhea" id="RHEA:25249"/>
        <dbReference type="ChEBI" id="CHEBI:15361"/>
        <dbReference type="ChEBI" id="CHEBI:15378"/>
        <dbReference type="ChEBI" id="CHEBI:16526"/>
        <dbReference type="ChEBI" id="CHEBI:58476"/>
        <dbReference type="EC" id="2.2.1.6"/>
    </reaction>
</comment>
<evidence type="ECO:0000256" key="6">
    <source>
        <dbReference type="ARBA" id="ARBA00022679"/>
    </source>
</evidence>
<keyword evidence="6 11" id="KW-0808">Transferase</keyword>
<dbReference type="GO" id="GO:0003984">
    <property type="term" value="F:acetolactate synthase activity"/>
    <property type="evidence" value="ECO:0007669"/>
    <property type="project" value="UniProtKB-EC"/>
</dbReference>
<feature type="domain" description="Thiamine pyrophosphate enzyme N-terminal TPP-binding" evidence="14">
    <location>
        <begin position="5"/>
        <end position="119"/>
    </location>
</feature>
<dbReference type="EMBL" id="JAVIKH010000014">
    <property type="protein sequence ID" value="MDX8336852.1"/>
    <property type="molecule type" value="Genomic_DNA"/>
</dbReference>
<dbReference type="Pfam" id="PF02776">
    <property type="entry name" value="TPP_enzyme_N"/>
    <property type="match status" value="1"/>
</dbReference>
<comment type="cofactor">
    <cofactor evidence="11">
        <name>thiamine diphosphate</name>
        <dbReference type="ChEBI" id="CHEBI:58937"/>
    </cofactor>
    <text evidence="11">Binds 1 thiamine pyrophosphate per subunit.</text>
</comment>
<dbReference type="InterPro" id="IPR029061">
    <property type="entry name" value="THDP-binding"/>
</dbReference>
<keyword evidence="5 11" id="KW-0028">Amino-acid biosynthesis</keyword>
<protein>
    <recommendedName>
        <fullName evidence="4 11">Acetolactate synthase</fullName>
        <ecNumber evidence="4 11">2.2.1.6</ecNumber>
    </recommendedName>
</protein>
<evidence type="ECO:0000259" key="13">
    <source>
        <dbReference type="Pfam" id="PF02775"/>
    </source>
</evidence>
<dbReference type="InterPro" id="IPR029035">
    <property type="entry name" value="DHS-like_NAD/FAD-binding_dom"/>
</dbReference>
<evidence type="ECO:0000256" key="2">
    <source>
        <dbReference type="ARBA" id="ARBA00005025"/>
    </source>
</evidence>
<keyword evidence="8 11" id="KW-0460">Magnesium</keyword>
<sequence length="554" mass="61991">MKEITGAKIVLETLKYLGVKDIFGYPGGAVIPIYDALYDFEGLQHYMARHEQGAVHSADGYARTKKVPGVCLATSGPGATNLVTGIMTAHMDSIPLLVITGQVSTSFLGKDSFQESDIIGITSPITKNNYLVRDIFQLPDILKEAYILSKHGRPGPVLVDIPKNIQEQKIDYDKFKNLLEKDIKKINKFKSLYEENEILEFQKLFNSSKKPVLVVGGGVLNGDCVKEVREFVERTKIPVVSTLMGLGIFNKDDEKYFGMIGMHGLVEANRAVDECDLLICVGMRFDDRIVGDKSKFSPNSKKIHIEIDRAEINKNILVDLPIVGDAKDILKQTLELDLKDDFETWSESFKREDVTDEKDLNQISTLNMLNEILDERYIVVTDVGQHQMFTAQHLDIKKPFQFCTSGGAGTMGYGLPAAIGAKVANPDKKVIAILGDGGFQMNQQELILLAQYNLPVKVLIFNNGALGMVKQWQELFNNKRYSSVILDINPDFVKLANAHYVEGEKIENIHNLKRLKDILEDDNPYLVDIQMSYEHNVYPIIPAGKSFEHTIGGE</sequence>
<keyword evidence="7 11" id="KW-0479">Metal-binding</keyword>
<accession>A0ABU4WBD2</accession>
<evidence type="ECO:0000256" key="1">
    <source>
        <dbReference type="ARBA" id="ARBA00004974"/>
    </source>
</evidence>
<evidence type="ECO:0000259" key="14">
    <source>
        <dbReference type="Pfam" id="PF02776"/>
    </source>
</evidence>
<dbReference type="CDD" id="cd02015">
    <property type="entry name" value="TPP_AHAS"/>
    <property type="match status" value="1"/>
</dbReference>
<dbReference type="InterPro" id="IPR039368">
    <property type="entry name" value="AHAS_TPP"/>
</dbReference>
<comment type="similarity">
    <text evidence="3 11">Belongs to the TPP enzyme family.</text>
</comment>
<evidence type="ECO:0000256" key="4">
    <source>
        <dbReference type="ARBA" id="ARBA00013145"/>
    </source>
</evidence>
<comment type="caution">
    <text evidence="15">The sequence shown here is derived from an EMBL/GenBank/DDBJ whole genome shotgun (WGS) entry which is preliminary data.</text>
</comment>
<dbReference type="InterPro" id="IPR011766">
    <property type="entry name" value="TPP_enzyme_TPP-bd"/>
</dbReference>
<dbReference type="InterPro" id="IPR045229">
    <property type="entry name" value="TPP_enz"/>
</dbReference>